<evidence type="ECO:0000313" key="2">
    <source>
        <dbReference type="EMBL" id="TWP54144.1"/>
    </source>
</evidence>
<reference evidence="2 3" key="1">
    <citation type="submission" date="2019-07" db="EMBL/GenBank/DDBJ databases">
        <title>Lentzea xizangensis sp. nov., isolated from Qinghai-Tibetan Plateau Soils.</title>
        <authorList>
            <person name="Huang J."/>
        </authorList>
    </citation>
    <scope>NUCLEOTIDE SEQUENCE [LARGE SCALE GENOMIC DNA]</scope>
    <source>
        <strain evidence="2 3">FXJ1.1311</strain>
    </source>
</reference>
<dbReference type="RefSeq" id="WP_146348927.1">
    <property type="nucleotide sequence ID" value="NZ_VOBR01000001.1"/>
</dbReference>
<gene>
    <name evidence="2" type="ORF">FKR81_00825</name>
</gene>
<keyword evidence="3" id="KW-1185">Reference proteome</keyword>
<sequence length="302" mass="30811">MATEWSGEHPAVDPALMADARARSQSRAQSWEVLDPEATRRGKLPLPMTFKPKIITLAVAGALLVTTAVYIGTLGDSDDNPAGIAQQTGTGNGYIPGVIDPQIPSSGQQSSTAPATSSSQPPGSSATPTNPIVKPPAGPAYSGTAGPGCGGFNGVGTFRDGREGWVDHGDGKCGSAFVSIPMSGSATKDDSSAYGLWTFSTGAVSSGTCALSVFIPNGDLQEVGGNPTSYRVFGGHQPSGSPLGSFEIKQVDQRGKWVGVGSYKVTDGKLALQLLTRGQDWNGSGATYAHHAASAVKADCKA</sequence>
<protein>
    <submittedName>
        <fullName evidence="2">Uncharacterized protein</fullName>
    </submittedName>
</protein>
<feature type="region of interest" description="Disordered" evidence="1">
    <location>
        <begin position="75"/>
        <end position="141"/>
    </location>
</feature>
<name>A0A563F450_9PSEU</name>
<evidence type="ECO:0000256" key="1">
    <source>
        <dbReference type="SAM" id="MobiDB-lite"/>
    </source>
</evidence>
<organism evidence="2 3">
    <name type="scientific">Lentzea tibetensis</name>
    <dbReference type="NCBI Taxonomy" id="2591470"/>
    <lineage>
        <taxon>Bacteria</taxon>
        <taxon>Bacillati</taxon>
        <taxon>Actinomycetota</taxon>
        <taxon>Actinomycetes</taxon>
        <taxon>Pseudonocardiales</taxon>
        <taxon>Pseudonocardiaceae</taxon>
        <taxon>Lentzea</taxon>
    </lineage>
</organism>
<evidence type="ECO:0000313" key="3">
    <source>
        <dbReference type="Proteomes" id="UP000316639"/>
    </source>
</evidence>
<comment type="caution">
    <text evidence="2">The sequence shown here is derived from an EMBL/GenBank/DDBJ whole genome shotgun (WGS) entry which is preliminary data.</text>
</comment>
<dbReference type="AlphaFoldDB" id="A0A563F450"/>
<proteinExistence type="predicted"/>
<dbReference type="EMBL" id="VOBR01000001">
    <property type="protein sequence ID" value="TWP54144.1"/>
    <property type="molecule type" value="Genomic_DNA"/>
</dbReference>
<accession>A0A563F450</accession>
<feature type="compositionally biased region" description="Low complexity" evidence="1">
    <location>
        <begin position="104"/>
        <end position="129"/>
    </location>
</feature>
<dbReference type="OrthoDB" id="3432217at2"/>
<dbReference type="Proteomes" id="UP000316639">
    <property type="component" value="Unassembled WGS sequence"/>
</dbReference>